<feature type="compositionally biased region" description="Basic residues" evidence="1">
    <location>
        <begin position="536"/>
        <end position="556"/>
    </location>
</feature>
<sequence length="1361" mass="143118">MTTPVPLIPASTPPPTPPTYQRPSASRTYTAPPRPILKNRTPSTASSSYANGGYYHFKNGSTGHLSSNGHYQRYQTPGQSSRSHSVYQHPGHYRKSASQTSFNIQRGSSIYGGSSVYGGVGGGGDVSRRSSVVSFVESRAASPQPPPQRAPSSRNAGGGGSSGRYYNYQQQQPQHHQGPGPYSNSGGRVSHSTQSLVLPGSDSRRYSRHMQYYQPTPSAPSSNGHGWEEDQEGRRLEEEEEYQSYNPYSNATGYGEAIPASTSTSRRNSITQLPPAPASMSAYSLHDPHPYPFEHVQRPASSMDRYSYASSPAPPLPHPHPPSNAHHNSPPPMYTPTARKNSSTSWYSNPAETNGSAGTAAAPTRNPSQRRPLPDTPPTLPPPDIDSGWPPKGWQVYVSAMTQDYLSGSGSNDPSRMPDFRASAYGGIDTSVDDAAKDGKKRPVLDDYIFDQDTLTFTRKKSKELLASLGLGAPGNAEVNVNANLEGPSPGKGGSSKEQKRVTKSLDLPRDRAHVVSYVEDSRRAFSPPPEGAKGKEKKRQGSVLKKKFSVGKKKDKQKEKEKEKESGKEKSNGAASNSAPTAAVTLVNLNGNANTGPSPPSTPVKAHYVPHNRAVSSPSPSVSPRRSSSTAPSSPASSHFLSFLRSPSTTSLSSASKQAKSRSASSSTTKSVAKSESATDSPSKSGGGWFWRKRTKSSHSNKSSVVDGDEGREVPPPVPPIPAVYLPGPGGESSSSSRKGSVSGSASGHHRHHVTRVSLDTHRERDHKHKRSDTVDTVLTTTTTNSNARGERESVKDRPLSVLYPAMCDASIQHDWSVQGRPVSGVSYAGTVASARSSVVKSSGGDVRNSDGRSRKESTRSRVDRNANGYPAGYADVEPMRDVNGGVEDGVKGSGVRLVEKGASREGTAEDRDDELHSAMSITPTESNPSETAVASGSSAAGSVVGVQGQGSSQQNGVAGGVDEKSDSQHSANGDVYYPSPPSTTDGHQNQQQQTAASAPPLPTSNSGNTNATPSKSDPTPSSTTPSGNGTATMANSTTPSRTNTTKSSKSSKTIVQGNVSRRSTVTRAREPAPLSFIVDSALLPGPYPMPSHSRRHSVSSQRGSESGYSGYMGGSSASPSRRESVMSGYGGSMTNLNGGNGMVPISRPGSSMSDRTTTSTAYGSSSAHPHPQRSTSVNYASGRDLSNASHKDYLRYNLRPESPFSGPESLSSTNLASASASASGSMTNSPAVSPPASPSPTKMKAGMGWMTRKKLWASPVSSVDELGLAASLSSNHPGPHNNIPNAGRSAVPGKVQTGSEMRVPSAVYSERPGMRESVFSTAPASSVFSGTTGSAVVWSASNGSGSSAGGPAKLKKKRR</sequence>
<dbReference type="EMBL" id="SDEE01000479">
    <property type="protein sequence ID" value="RXW16059.1"/>
    <property type="molecule type" value="Genomic_DNA"/>
</dbReference>
<feature type="compositionally biased region" description="Basic and acidic residues" evidence="1">
    <location>
        <begin position="849"/>
        <end position="866"/>
    </location>
</feature>
<feature type="compositionally biased region" description="Polar residues" evidence="1">
    <location>
        <begin position="59"/>
        <end position="86"/>
    </location>
</feature>
<feature type="compositionally biased region" description="Low complexity" evidence="1">
    <location>
        <begin position="724"/>
        <end position="748"/>
    </location>
</feature>
<feature type="compositionally biased region" description="Low complexity" evidence="1">
    <location>
        <begin position="1014"/>
        <end position="1028"/>
    </location>
</feature>
<evidence type="ECO:0000256" key="1">
    <source>
        <dbReference type="SAM" id="MobiDB-lite"/>
    </source>
</evidence>
<feature type="region of interest" description="Disordered" evidence="1">
    <location>
        <begin position="1341"/>
        <end position="1361"/>
    </location>
</feature>
<name>A0A4Q2D9Q6_9AGAR</name>
<feature type="compositionally biased region" description="Polar residues" evidence="1">
    <location>
        <begin position="213"/>
        <end position="224"/>
    </location>
</feature>
<keyword evidence="3" id="KW-1185">Reference proteome</keyword>
<feature type="compositionally biased region" description="Low complexity" evidence="1">
    <location>
        <begin position="1038"/>
        <end position="1055"/>
    </location>
</feature>
<feature type="compositionally biased region" description="Polar residues" evidence="1">
    <location>
        <begin position="921"/>
        <end position="932"/>
    </location>
</feature>
<feature type="region of interest" description="Disordered" evidence="1">
    <location>
        <begin position="1273"/>
        <end position="1313"/>
    </location>
</feature>
<feature type="compositionally biased region" description="Polar residues" evidence="1">
    <location>
        <begin position="260"/>
        <end position="272"/>
    </location>
</feature>
<feature type="compositionally biased region" description="Low complexity" evidence="1">
    <location>
        <begin position="614"/>
        <end position="639"/>
    </location>
</feature>
<proteinExistence type="predicted"/>
<reference evidence="2 3" key="1">
    <citation type="submission" date="2019-01" db="EMBL/GenBank/DDBJ databases">
        <title>Draft genome sequence of Psathyrella aberdarensis IHI B618.</title>
        <authorList>
            <person name="Buettner E."/>
            <person name="Kellner H."/>
        </authorList>
    </citation>
    <scope>NUCLEOTIDE SEQUENCE [LARGE SCALE GENOMIC DNA]</scope>
    <source>
        <strain evidence="2 3">IHI B618</strain>
    </source>
</reference>
<feature type="compositionally biased region" description="Polar residues" evidence="1">
    <location>
        <begin position="243"/>
        <end position="252"/>
    </location>
</feature>
<feature type="compositionally biased region" description="Low complexity" evidence="1">
    <location>
        <begin position="934"/>
        <end position="958"/>
    </location>
</feature>
<feature type="compositionally biased region" description="Polar residues" evidence="1">
    <location>
        <begin position="40"/>
        <end position="50"/>
    </location>
</feature>
<evidence type="ECO:0000313" key="3">
    <source>
        <dbReference type="Proteomes" id="UP000290288"/>
    </source>
</evidence>
<feature type="compositionally biased region" description="Pro residues" evidence="1">
    <location>
        <begin position="374"/>
        <end position="384"/>
    </location>
</feature>
<feature type="region of interest" description="Disordered" evidence="1">
    <location>
        <begin position="1"/>
        <end position="99"/>
    </location>
</feature>
<comment type="caution">
    <text evidence="2">The sequence shown here is derived from an EMBL/GenBank/DDBJ whole genome shotgun (WGS) entry which is preliminary data.</text>
</comment>
<feature type="compositionally biased region" description="Polar residues" evidence="1">
    <location>
        <begin position="588"/>
        <end position="597"/>
    </location>
</feature>
<feature type="region of interest" description="Disordered" evidence="1">
    <location>
        <begin position="473"/>
        <end position="797"/>
    </location>
</feature>
<feature type="compositionally biased region" description="Polar residues" evidence="1">
    <location>
        <begin position="338"/>
        <end position="357"/>
    </location>
</feature>
<protein>
    <submittedName>
        <fullName evidence="2">Uncharacterized protein</fullName>
    </submittedName>
</protein>
<feature type="region of interest" description="Disordered" evidence="1">
    <location>
        <begin position="213"/>
        <end position="391"/>
    </location>
</feature>
<accession>A0A4Q2D9Q6</accession>
<feature type="compositionally biased region" description="Basic and acidic residues" evidence="1">
    <location>
        <begin position="226"/>
        <end position="237"/>
    </location>
</feature>
<gene>
    <name evidence="2" type="ORF">EST38_g9797</name>
</gene>
<feature type="compositionally biased region" description="Polar residues" evidence="1">
    <location>
        <begin position="1174"/>
        <end position="1190"/>
    </location>
</feature>
<feature type="compositionally biased region" description="Low complexity" evidence="1">
    <location>
        <begin position="647"/>
        <end position="680"/>
    </location>
</feature>
<dbReference type="Proteomes" id="UP000290288">
    <property type="component" value="Unassembled WGS sequence"/>
</dbReference>
<feature type="compositionally biased region" description="Basic and acidic residues" evidence="1">
    <location>
        <begin position="557"/>
        <end position="572"/>
    </location>
</feature>
<feature type="compositionally biased region" description="Low complexity" evidence="1">
    <location>
        <begin position="1211"/>
        <end position="1233"/>
    </location>
</feature>
<feature type="compositionally biased region" description="Low complexity" evidence="1">
    <location>
        <begin position="1158"/>
        <end position="1169"/>
    </location>
</feature>
<feature type="compositionally biased region" description="Low complexity" evidence="1">
    <location>
        <begin position="1100"/>
        <end position="1121"/>
    </location>
</feature>
<evidence type="ECO:0000313" key="2">
    <source>
        <dbReference type="EMBL" id="RXW16059.1"/>
    </source>
</evidence>
<feature type="region of interest" description="Disordered" evidence="1">
    <location>
        <begin position="134"/>
        <end position="201"/>
    </location>
</feature>
<feature type="compositionally biased region" description="Polar residues" evidence="1">
    <location>
        <begin position="182"/>
        <end position="196"/>
    </location>
</feature>
<dbReference type="OrthoDB" id="3091313at2759"/>
<feature type="compositionally biased region" description="Polar residues" evidence="1">
    <location>
        <begin position="984"/>
        <end position="998"/>
    </location>
</feature>
<feature type="compositionally biased region" description="Basic and acidic residues" evidence="1">
    <location>
        <begin position="507"/>
        <end position="524"/>
    </location>
</feature>
<feature type="compositionally biased region" description="Low complexity" evidence="1">
    <location>
        <begin position="776"/>
        <end position="785"/>
    </location>
</feature>
<feature type="compositionally biased region" description="Basic and acidic residues" evidence="1">
    <location>
        <begin position="899"/>
        <end position="918"/>
    </location>
</feature>
<organism evidence="2 3">
    <name type="scientific">Candolleomyces aberdarensis</name>
    <dbReference type="NCBI Taxonomy" id="2316362"/>
    <lineage>
        <taxon>Eukaryota</taxon>
        <taxon>Fungi</taxon>
        <taxon>Dikarya</taxon>
        <taxon>Basidiomycota</taxon>
        <taxon>Agaricomycotina</taxon>
        <taxon>Agaricomycetes</taxon>
        <taxon>Agaricomycetidae</taxon>
        <taxon>Agaricales</taxon>
        <taxon>Agaricineae</taxon>
        <taxon>Psathyrellaceae</taxon>
        <taxon>Candolleomyces</taxon>
    </lineage>
</organism>
<feature type="compositionally biased region" description="Pro residues" evidence="1">
    <location>
        <begin position="11"/>
        <end position="20"/>
    </location>
</feature>
<feature type="compositionally biased region" description="Low complexity" evidence="1">
    <location>
        <begin position="163"/>
        <end position="181"/>
    </location>
</feature>
<feature type="compositionally biased region" description="Polar residues" evidence="1">
    <location>
        <begin position="1056"/>
        <end position="1068"/>
    </location>
</feature>
<feature type="compositionally biased region" description="Pro residues" evidence="1">
    <location>
        <begin position="312"/>
        <end position="322"/>
    </location>
</feature>
<feature type="region of interest" description="Disordered" evidence="1">
    <location>
        <begin position="836"/>
        <end position="1247"/>
    </location>
</feature>
<feature type="compositionally biased region" description="Low complexity" evidence="1">
    <location>
        <begin position="1"/>
        <end position="10"/>
    </location>
</feature>